<dbReference type="SUPFAM" id="SSF56436">
    <property type="entry name" value="C-type lectin-like"/>
    <property type="match status" value="1"/>
</dbReference>
<evidence type="ECO:0000256" key="1">
    <source>
        <dbReference type="SAM" id="MobiDB-lite"/>
    </source>
</evidence>
<dbReference type="AlphaFoldDB" id="A0A8J7E064"/>
<organism evidence="3 4">
    <name type="scientific">Lusitaniella coriacea LEGE 07157</name>
    <dbReference type="NCBI Taxonomy" id="945747"/>
    <lineage>
        <taxon>Bacteria</taxon>
        <taxon>Bacillati</taxon>
        <taxon>Cyanobacteriota</taxon>
        <taxon>Cyanophyceae</taxon>
        <taxon>Spirulinales</taxon>
        <taxon>Lusitaniellaceae</taxon>
        <taxon>Lusitaniella</taxon>
    </lineage>
</organism>
<evidence type="ECO:0000313" key="4">
    <source>
        <dbReference type="Proteomes" id="UP000654482"/>
    </source>
</evidence>
<dbReference type="EMBL" id="JADEWZ010000054">
    <property type="protein sequence ID" value="MBE9118643.1"/>
    <property type="molecule type" value="Genomic_DNA"/>
</dbReference>
<evidence type="ECO:0000313" key="3">
    <source>
        <dbReference type="EMBL" id="MBE9118643.1"/>
    </source>
</evidence>
<gene>
    <name evidence="3" type="ORF">IQ249_22395</name>
</gene>
<dbReference type="Pfam" id="PF03781">
    <property type="entry name" value="FGE-sulfatase"/>
    <property type="match status" value="1"/>
</dbReference>
<proteinExistence type="predicted"/>
<evidence type="ECO:0000259" key="2">
    <source>
        <dbReference type="Pfam" id="PF03781"/>
    </source>
</evidence>
<sequence>MAIPIDCDEPFSTAMGLLARINPLQYRWGRQAKRGGSWNNNPRNCRSAYRNNNNPDNRNNNIGFRVARSAPSTLQYQNRQVGICRARCRRVQTYSGDVGNSIRKSTESG</sequence>
<feature type="compositionally biased region" description="Low complexity" evidence="1">
    <location>
        <begin position="50"/>
        <end position="61"/>
    </location>
</feature>
<keyword evidence="4" id="KW-1185">Reference proteome</keyword>
<reference evidence="3" key="1">
    <citation type="submission" date="2020-10" db="EMBL/GenBank/DDBJ databases">
        <authorList>
            <person name="Castelo-Branco R."/>
            <person name="Eusebio N."/>
            <person name="Adriana R."/>
            <person name="Vieira A."/>
            <person name="Brugerolle De Fraissinette N."/>
            <person name="Rezende De Castro R."/>
            <person name="Schneider M.P."/>
            <person name="Vasconcelos V."/>
            <person name="Leao P.N."/>
        </authorList>
    </citation>
    <scope>NUCLEOTIDE SEQUENCE</scope>
    <source>
        <strain evidence="3">LEGE 07157</strain>
    </source>
</reference>
<dbReference type="Gene3D" id="3.90.1580.10">
    <property type="entry name" value="paralog of FGE (formylglycine-generating enzyme)"/>
    <property type="match status" value="1"/>
</dbReference>
<dbReference type="InterPro" id="IPR016187">
    <property type="entry name" value="CTDL_fold"/>
</dbReference>
<dbReference type="Proteomes" id="UP000654482">
    <property type="component" value="Unassembled WGS sequence"/>
</dbReference>
<feature type="region of interest" description="Disordered" evidence="1">
    <location>
        <begin position="32"/>
        <end position="61"/>
    </location>
</feature>
<name>A0A8J7E064_9CYAN</name>
<protein>
    <submittedName>
        <fullName evidence="3">SUMF1/EgtB/PvdO family nonheme iron enzyme</fullName>
    </submittedName>
</protein>
<feature type="domain" description="Sulfatase-modifying factor enzyme-like" evidence="2">
    <location>
        <begin position="30"/>
        <end position="68"/>
    </location>
</feature>
<comment type="caution">
    <text evidence="3">The sequence shown here is derived from an EMBL/GenBank/DDBJ whole genome shotgun (WGS) entry which is preliminary data.</text>
</comment>
<dbReference type="InterPro" id="IPR042095">
    <property type="entry name" value="SUMF_sf"/>
</dbReference>
<accession>A0A8J7E064</accession>
<dbReference type="InterPro" id="IPR005532">
    <property type="entry name" value="SUMF_dom"/>
</dbReference>